<evidence type="ECO:0000313" key="2">
    <source>
        <dbReference type="EMBL" id="PIC31166.1"/>
    </source>
</evidence>
<keyword evidence="3" id="KW-1185">Reference proteome</keyword>
<name>A0A2G5TW50_9PELO</name>
<evidence type="ECO:0000313" key="3">
    <source>
        <dbReference type="Proteomes" id="UP000230233"/>
    </source>
</evidence>
<feature type="region of interest" description="Disordered" evidence="1">
    <location>
        <begin position="241"/>
        <end position="268"/>
    </location>
</feature>
<gene>
    <name evidence="2" type="primary">Cnig_chr_V.g22161</name>
    <name evidence="2" type="ORF">B9Z55_022161</name>
</gene>
<proteinExistence type="predicted"/>
<reference evidence="3" key="1">
    <citation type="submission" date="2017-10" db="EMBL/GenBank/DDBJ databases">
        <title>Rapid genome shrinkage in a self-fertile nematode reveals novel sperm competition proteins.</title>
        <authorList>
            <person name="Yin D."/>
            <person name="Schwarz E.M."/>
            <person name="Thomas C.G."/>
            <person name="Felde R.L."/>
            <person name="Korf I.F."/>
            <person name="Cutter A.D."/>
            <person name="Schartner C.M."/>
            <person name="Ralston E.J."/>
            <person name="Meyer B.J."/>
            <person name="Haag E.S."/>
        </authorList>
    </citation>
    <scope>NUCLEOTIDE SEQUENCE [LARGE SCALE GENOMIC DNA]</scope>
    <source>
        <strain evidence="3">JU1422</strain>
    </source>
</reference>
<organism evidence="2 3">
    <name type="scientific">Caenorhabditis nigoni</name>
    <dbReference type="NCBI Taxonomy" id="1611254"/>
    <lineage>
        <taxon>Eukaryota</taxon>
        <taxon>Metazoa</taxon>
        <taxon>Ecdysozoa</taxon>
        <taxon>Nematoda</taxon>
        <taxon>Chromadorea</taxon>
        <taxon>Rhabditida</taxon>
        <taxon>Rhabditina</taxon>
        <taxon>Rhabditomorpha</taxon>
        <taxon>Rhabditoidea</taxon>
        <taxon>Rhabditidae</taxon>
        <taxon>Peloderinae</taxon>
        <taxon>Caenorhabditis</taxon>
    </lineage>
</organism>
<dbReference type="OrthoDB" id="5907979at2759"/>
<dbReference type="EMBL" id="PDUG01000005">
    <property type="protein sequence ID" value="PIC31166.1"/>
    <property type="molecule type" value="Genomic_DNA"/>
</dbReference>
<evidence type="ECO:0000256" key="1">
    <source>
        <dbReference type="SAM" id="MobiDB-lite"/>
    </source>
</evidence>
<dbReference type="Proteomes" id="UP000230233">
    <property type="component" value="Chromosome V"/>
</dbReference>
<sequence>MINRKQSSSSNAQQSKVDIVIAKFPHPLKLTTDVNIRNPNYRWIVKGGPVEYELQHFHIHNDGSTLIKCFWCPVRKSEKARQTLQKRKSDHAPSTSAPKMPKVIEMVTIDDDDEPAPTVKTLPRTSWTNHHGSHVMHENLQRHKEDNEPAPTLNAPSSSFWNHHHQANIKIENHQEELIEENQQLRATIVILQNAIANLQRQFDDFKDAYTLTRGRDCEDIYAEINKLRSDLKGEIAEVRRELPPVRPKLPEPKTAPAQKSAGRKKKN</sequence>
<accession>A0A2G5TW50</accession>
<feature type="compositionally biased region" description="Basic and acidic residues" evidence="1">
    <location>
        <begin position="241"/>
        <end position="252"/>
    </location>
</feature>
<protein>
    <submittedName>
        <fullName evidence="2">Uncharacterized protein</fullName>
    </submittedName>
</protein>
<dbReference type="AlphaFoldDB" id="A0A2G5TW50"/>
<comment type="caution">
    <text evidence="2">The sequence shown here is derived from an EMBL/GenBank/DDBJ whole genome shotgun (WGS) entry which is preliminary data.</text>
</comment>